<dbReference type="EMBL" id="FNZA01000001">
    <property type="protein sequence ID" value="SEI66013.1"/>
    <property type="molecule type" value="Genomic_DNA"/>
</dbReference>
<gene>
    <name evidence="2" type="ORF">SAMN04488058_101267</name>
</gene>
<sequence>MTDATLKATPKTAADRDTLISAAQAAGLPATRTAKDFFIGEGEAQERVTPARLIALIHEAQREARERAEAFEAAEAIRAEIEVGEEETEAPGPVATADPPAPQAGKPAGRIIKYGPPCGGDVSGLAVAVSDEARNPLMHLQAKPRETYATKDAAAAAGRQLGKGAAWIAFLALADGETFWALATVQEGELRLDGQAVTLSLLQGEAAEAARARVEQGRLKTKTHWQVSSAA</sequence>
<evidence type="ECO:0000256" key="1">
    <source>
        <dbReference type="SAM" id="MobiDB-lite"/>
    </source>
</evidence>
<reference evidence="3" key="1">
    <citation type="submission" date="2016-10" db="EMBL/GenBank/DDBJ databases">
        <authorList>
            <person name="Varghese N."/>
            <person name="Submissions S."/>
        </authorList>
    </citation>
    <scope>NUCLEOTIDE SEQUENCE [LARGE SCALE GENOMIC DNA]</scope>
    <source>
        <strain evidence="3">CGMCC 1.10218</strain>
    </source>
</reference>
<proteinExistence type="predicted"/>
<accession>A0A1H6SDC0</accession>
<dbReference type="OrthoDB" id="9968444at2"/>
<feature type="region of interest" description="Disordered" evidence="1">
    <location>
        <begin position="83"/>
        <end position="106"/>
    </location>
</feature>
<organism evidence="2 3">
    <name type="scientific">Deinococcus reticulitermitis</name>
    <dbReference type="NCBI Taxonomy" id="856736"/>
    <lineage>
        <taxon>Bacteria</taxon>
        <taxon>Thermotogati</taxon>
        <taxon>Deinococcota</taxon>
        <taxon>Deinococci</taxon>
        <taxon>Deinococcales</taxon>
        <taxon>Deinococcaceae</taxon>
        <taxon>Deinococcus</taxon>
    </lineage>
</organism>
<dbReference type="Proteomes" id="UP000199223">
    <property type="component" value="Unassembled WGS sequence"/>
</dbReference>
<name>A0A1H6SDC0_9DEIO</name>
<evidence type="ECO:0000313" key="3">
    <source>
        <dbReference type="Proteomes" id="UP000199223"/>
    </source>
</evidence>
<dbReference type="STRING" id="856736.SAMN04488058_101267"/>
<evidence type="ECO:0000313" key="2">
    <source>
        <dbReference type="EMBL" id="SEI66013.1"/>
    </source>
</evidence>
<dbReference type="AlphaFoldDB" id="A0A1H6SDC0"/>
<keyword evidence="3" id="KW-1185">Reference proteome</keyword>
<protein>
    <submittedName>
        <fullName evidence="2">Uncharacterized protein</fullName>
    </submittedName>
</protein>
<dbReference type="RefSeq" id="WP_092262700.1">
    <property type="nucleotide sequence ID" value="NZ_FNZA01000001.1"/>
</dbReference>